<feature type="non-terminal residue" evidence="2">
    <location>
        <position position="1"/>
    </location>
</feature>
<dbReference type="AlphaFoldDB" id="A0A699J4P8"/>
<proteinExistence type="predicted"/>
<comment type="caution">
    <text evidence="2">The sequence shown here is derived from an EMBL/GenBank/DDBJ whole genome shotgun (WGS) entry which is preliminary data.</text>
</comment>
<sequence length="118" mass="12956">RPDSGHPPPPFITNCHHHLHFILVTTTISPTDTTFASIPTATNNRCHTTIDPPSPTSSPRDHRGCHQLNDAITTYGSPQQPTPTNLRRPPPLPVTTPPTTTTTHLPRHQPHQKGAYGF</sequence>
<accession>A0A699J4P8</accession>
<name>A0A699J4P8_TANCI</name>
<organism evidence="2">
    <name type="scientific">Tanacetum cinerariifolium</name>
    <name type="common">Dalmatian daisy</name>
    <name type="synonym">Chrysanthemum cinerariifolium</name>
    <dbReference type="NCBI Taxonomy" id="118510"/>
    <lineage>
        <taxon>Eukaryota</taxon>
        <taxon>Viridiplantae</taxon>
        <taxon>Streptophyta</taxon>
        <taxon>Embryophyta</taxon>
        <taxon>Tracheophyta</taxon>
        <taxon>Spermatophyta</taxon>
        <taxon>Magnoliopsida</taxon>
        <taxon>eudicotyledons</taxon>
        <taxon>Gunneridae</taxon>
        <taxon>Pentapetalae</taxon>
        <taxon>asterids</taxon>
        <taxon>campanulids</taxon>
        <taxon>Asterales</taxon>
        <taxon>Asteraceae</taxon>
        <taxon>Asteroideae</taxon>
        <taxon>Anthemideae</taxon>
        <taxon>Anthemidinae</taxon>
        <taxon>Tanacetum</taxon>
    </lineage>
</organism>
<feature type="compositionally biased region" description="Low complexity" evidence="1">
    <location>
        <begin position="78"/>
        <end position="87"/>
    </location>
</feature>
<dbReference type="EMBL" id="BKCJ010366423">
    <property type="protein sequence ID" value="GFA08380.1"/>
    <property type="molecule type" value="Genomic_DNA"/>
</dbReference>
<evidence type="ECO:0000313" key="2">
    <source>
        <dbReference type="EMBL" id="GFA08380.1"/>
    </source>
</evidence>
<gene>
    <name evidence="2" type="ORF">Tci_580352</name>
</gene>
<reference evidence="2" key="1">
    <citation type="journal article" date="2019" name="Sci. Rep.">
        <title>Draft genome of Tanacetum cinerariifolium, the natural source of mosquito coil.</title>
        <authorList>
            <person name="Yamashiro T."/>
            <person name="Shiraishi A."/>
            <person name="Satake H."/>
            <person name="Nakayama K."/>
        </authorList>
    </citation>
    <scope>NUCLEOTIDE SEQUENCE</scope>
</reference>
<feature type="region of interest" description="Disordered" evidence="1">
    <location>
        <begin position="42"/>
        <end position="118"/>
    </location>
</feature>
<evidence type="ECO:0000256" key="1">
    <source>
        <dbReference type="SAM" id="MobiDB-lite"/>
    </source>
</evidence>
<protein>
    <submittedName>
        <fullName evidence="2">Uncharacterized protein</fullName>
    </submittedName>
</protein>